<proteinExistence type="predicted"/>
<name>A0A0F8Y2K2_9ZZZZ</name>
<dbReference type="Pfam" id="PF00535">
    <property type="entry name" value="Glycos_transf_2"/>
    <property type="match status" value="1"/>
</dbReference>
<feature type="domain" description="Glycosyltransferase 2-like" evidence="1">
    <location>
        <begin position="11"/>
        <end position="121"/>
    </location>
</feature>
<sequence>FCHAYILSGLADQVLVADGGSDDDTVAIAEGLSGVKVAEYSGQVFGVSGSNWRNPHGEHINFLIDWASAEGADWIIFDDCDGVPNRLLQKRGREYLEESNCGYALAVRIYFWGSDQWFPELSKDRAGSWMAGLWAWRANKDLRADEANPWKHGFNRLFPLGVSDKDVLGILPPAALIHRPWPTEEKAQEKLEFYKGTGQHPGMQHPKIFGGRSEPIVEWMQG</sequence>
<dbReference type="InterPro" id="IPR001173">
    <property type="entry name" value="Glyco_trans_2-like"/>
</dbReference>
<dbReference type="EMBL" id="LAZR01055779">
    <property type="protein sequence ID" value="KKK75622.1"/>
    <property type="molecule type" value="Genomic_DNA"/>
</dbReference>
<dbReference type="Gene3D" id="3.90.550.10">
    <property type="entry name" value="Spore Coat Polysaccharide Biosynthesis Protein SpsA, Chain A"/>
    <property type="match status" value="1"/>
</dbReference>
<dbReference type="AlphaFoldDB" id="A0A0F8Y2K2"/>
<accession>A0A0F8Y2K2</accession>
<protein>
    <recommendedName>
        <fullName evidence="1">Glycosyltransferase 2-like domain-containing protein</fullName>
    </recommendedName>
</protein>
<evidence type="ECO:0000313" key="2">
    <source>
        <dbReference type="EMBL" id="KKK75622.1"/>
    </source>
</evidence>
<dbReference type="SUPFAM" id="SSF53448">
    <property type="entry name" value="Nucleotide-diphospho-sugar transferases"/>
    <property type="match status" value="1"/>
</dbReference>
<evidence type="ECO:0000259" key="1">
    <source>
        <dbReference type="Pfam" id="PF00535"/>
    </source>
</evidence>
<gene>
    <name evidence="2" type="ORF">LCGC14_2871880</name>
</gene>
<dbReference type="InterPro" id="IPR029044">
    <property type="entry name" value="Nucleotide-diphossugar_trans"/>
</dbReference>
<reference evidence="2" key="1">
    <citation type="journal article" date="2015" name="Nature">
        <title>Complex archaea that bridge the gap between prokaryotes and eukaryotes.</title>
        <authorList>
            <person name="Spang A."/>
            <person name="Saw J.H."/>
            <person name="Jorgensen S.L."/>
            <person name="Zaremba-Niedzwiedzka K."/>
            <person name="Martijn J."/>
            <person name="Lind A.E."/>
            <person name="van Eijk R."/>
            <person name="Schleper C."/>
            <person name="Guy L."/>
            <person name="Ettema T.J."/>
        </authorList>
    </citation>
    <scope>NUCLEOTIDE SEQUENCE</scope>
</reference>
<comment type="caution">
    <text evidence="2">The sequence shown here is derived from an EMBL/GenBank/DDBJ whole genome shotgun (WGS) entry which is preliminary data.</text>
</comment>
<organism evidence="2">
    <name type="scientific">marine sediment metagenome</name>
    <dbReference type="NCBI Taxonomy" id="412755"/>
    <lineage>
        <taxon>unclassified sequences</taxon>
        <taxon>metagenomes</taxon>
        <taxon>ecological metagenomes</taxon>
    </lineage>
</organism>
<feature type="non-terminal residue" evidence="2">
    <location>
        <position position="1"/>
    </location>
</feature>